<comment type="caution">
    <text evidence="1">The sequence shown here is derived from an EMBL/GenBank/DDBJ whole genome shotgun (WGS) entry which is preliminary data.</text>
</comment>
<proteinExistence type="predicted"/>
<organism evidence="1 2">
    <name type="scientific">Dreissena polymorpha</name>
    <name type="common">Zebra mussel</name>
    <name type="synonym">Mytilus polymorpha</name>
    <dbReference type="NCBI Taxonomy" id="45954"/>
    <lineage>
        <taxon>Eukaryota</taxon>
        <taxon>Metazoa</taxon>
        <taxon>Spiralia</taxon>
        <taxon>Lophotrochozoa</taxon>
        <taxon>Mollusca</taxon>
        <taxon>Bivalvia</taxon>
        <taxon>Autobranchia</taxon>
        <taxon>Heteroconchia</taxon>
        <taxon>Euheterodonta</taxon>
        <taxon>Imparidentia</taxon>
        <taxon>Neoheterodontei</taxon>
        <taxon>Myida</taxon>
        <taxon>Dreissenoidea</taxon>
        <taxon>Dreissenidae</taxon>
        <taxon>Dreissena</taxon>
    </lineage>
</organism>
<sequence>MPIHKFIHKSKRSPPASVKWLPHENLAHPAEPLNGKRNILAQHSLTIQPKAALTIALGIGVQLFQGVCSVSLRQSLKEKRCSLQDGTIAESVNDIIVTIQNNSEVAVNIDEGESLCFVTHQSFKKIFFLNIKMEYKDSKCNTYDTYASDAKLYPFIPPVVVPSAPELIRVEESAQSYRLQKINEIQKKNCRRKIPVCKRV</sequence>
<accession>A0A9D4F0F1</accession>
<evidence type="ECO:0000313" key="1">
    <source>
        <dbReference type="EMBL" id="KAH3787217.1"/>
    </source>
</evidence>
<dbReference type="AlphaFoldDB" id="A0A9D4F0F1"/>
<name>A0A9D4F0F1_DREPO</name>
<protein>
    <submittedName>
        <fullName evidence="1">Uncharacterized protein</fullName>
    </submittedName>
</protein>
<reference evidence="1" key="1">
    <citation type="journal article" date="2019" name="bioRxiv">
        <title>The Genome of the Zebra Mussel, Dreissena polymorpha: A Resource for Invasive Species Research.</title>
        <authorList>
            <person name="McCartney M.A."/>
            <person name="Auch B."/>
            <person name="Kono T."/>
            <person name="Mallez S."/>
            <person name="Zhang Y."/>
            <person name="Obille A."/>
            <person name="Becker A."/>
            <person name="Abrahante J.E."/>
            <person name="Garbe J."/>
            <person name="Badalamenti J.P."/>
            <person name="Herman A."/>
            <person name="Mangelson H."/>
            <person name="Liachko I."/>
            <person name="Sullivan S."/>
            <person name="Sone E.D."/>
            <person name="Koren S."/>
            <person name="Silverstein K.A.T."/>
            <person name="Beckman K.B."/>
            <person name="Gohl D.M."/>
        </authorList>
    </citation>
    <scope>NUCLEOTIDE SEQUENCE</scope>
    <source>
        <strain evidence="1">Duluth1</strain>
        <tissue evidence="1">Whole animal</tissue>
    </source>
</reference>
<keyword evidence="2" id="KW-1185">Reference proteome</keyword>
<gene>
    <name evidence="1" type="ORF">DPMN_165337</name>
</gene>
<dbReference type="EMBL" id="JAIWYP010000008">
    <property type="protein sequence ID" value="KAH3787217.1"/>
    <property type="molecule type" value="Genomic_DNA"/>
</dbReference>
<reference evidence="1" key="2">
    <citation type="submission" date="2020-11" db="EMBL/GenBank/DDBJ databases">
        <authorList>
            <person name="McCartney M.A."/>
            <person name="Auch B."/>
            <person name="Kono T."/>
            <person name="Mallez S."/>
            <person name="Becker A."/>
            <person name="Gohl D.M."/>
            <person name="Silverstein K.A.T."/>
            <person name="Koren S."/>
            <person name="Bechman K.B."/>
            <person name="Herman A."/>
            <person name="Abrahante J.E."/>
            <person name="Garbe J."/>
        </authorList>
    </citation>
    <scope>NUCLEOTIDE SEQUENCE</scope>
    <source>
        <strain evidence="1">Duluth1</strain>
        <tissue evidence="1">Whole animal</tissue>
    </source>
</reference>
<dbReference type="Proteomes" id="UP000828390">
    <property type="component" value="Unassembled WGS sequence"/>
</dbReference>
<evidence type="ECO:0000313" key="2">
    <source>
        <dbReference type="Proteomes" id="UP000828390"/>
    </source>
</evidence>